<feature type="disulfide bond" evidence="6">
    <location>
        <begin position="87"/>
        <end position="118"/>
    </location>
</feature>
<dbReference type="InterPro" id="IPR045371">
    <property type="entry name" value="ADAMTS_CR_3"/>
</dbReference>
<dbReference type="Gene3D" id="2.60.40.10">
    <property type="entry name" value="Immunoglobulins"/>
    <property type="match status" value="1"/>
</dbReference>
<keyword evidence="4" id="KW-0677">Repeat</keyword>
<feature type="domain" description="PLAC" evidence="9">
    <location>
        <begin position="1370"/>
        <end position="1407"/>
    </location>
</feature>
<feature type="region of interest" description="Disordered" evidence="7">
    <location>
        <begin position="1"/>
        <end position="58"/>
    </location>
</feature>
<dbReference type="InterPro" id="IPR013273">
    <property type="entry name" value="ADAMTS/ADAMTS-like"/>
</dbReference>
<dbReference type="InterPro" id="IPR050439">
    <property type="entry name" value="ADAMTS_ADAMTS-like"/>
</dbReference>
<dbReference type="PANTHER" id="PTHR13723:SF305">
    <property type="entry name" value="PROTEIN MADD-4"/>
    <property type="match status" value="1"/>
</dbReference>
<evidence type="ECO:0000313" key="11">
    <source>
        <dbReference type="Proteomes" id="UP001620626"/>
    </source>
</evidence>
<dbReference type="PROSITE" id="PS50900">
    <property type="entry name" value="PLAC"/>
    <property type="match status" value="1"/>
</dbReference>
<dbReference type="InterPro" id="IPR013783">
    <property type="entry name" value="Ig-like_fold"/>
</dbReference>
<feature type="region of interest" description="Disordered" evidence="7">
    <location>
        <begin position="877"/>
        <end position="896"/>
    </location>
</feature>
<evidence type="ECO:0000313" key="10">
    <source>
        <dbReference type="EMBL" id="KAL3097579.1"/>
    </source>
</evidence>
<dbReference type="InterPro" id="IPR010909">
    <property type="entry name" value="PLAC"/>
</dbReference>
<comment type="subcellular location">
    <subcellularLocation>
        <location evidence="1">Secreted</location>
    </subcellularLocation>
</comment>
<reference evidence="10 11" key="1">
    <citation type="submission" date="2024-10" db="EMBL/GenBank/DDBJ databases">
        <authorList>
            <person name="Kim D."/>
        </authorList>
    </citation>
    <scope>NUCLEOTIDE SEQUENCE [LARGE SCALE GENOMIC DNA]</scope>
    <source>
        <strain evidence="10">BH-2024</strain>
    </source>
</reference>
<dbReference type="Pfam" id="PF19236">
    <property type="entry name" value="ADAMTS_CR_3"/>
    <property type="match status" value="1"/>
</dbReference>
<dbReference type="InterPro" id="IPR007110">
    <property type="entry name" value="Ig-like_dom"/>
</dbReference>
<feature type="disulfide bond" evidence="6">
    <location>
        <begin position="91"/>
        <end position="123"/>
    </location>
</feature>
<feature type="domain" description="Ig-like" evidence="8">
    <location>
        <begin position="803"/>
        <end position="872"/>
    </location>
</feature>
<keyword evidence="5 6" id="KW-1015">Disulfide bond</keyword>
<dbReference type="Pfam" id="PF07679">
    <property type="entry name" value="I-set"/>
    <property type="match status" value="1"/>
</dbReference>
<feature type="compositionally biased region" description="Polar residues" evidence="7">
    <location>
        <begin position="1137"/>
        <end position="1156"/>
    </location>
</feature>
<dbReference type="Pfam" id="PF00090">
    <property type="entry name" value="TSP_1"/>
    <property type="match status" value="1"/>
</dbReference>
<dbReference type="PROSITE" id="PS50835">
    <property type="entry name" value="IG_LIKE"/>
    <property type="match status" value="1"/>
</dbReference>
<dbReference type="InterPro" id="IPR003598">
    <property type="entry name" value="Ig_sub2"/>
</dbReference>
<accession>A0ABD2K447</accession>
<dbReference type="Pfam" id="PF19030">
    <property type="entry name" value="TSP1_ADAMTS"/>
    <property type="match status" value="7"/>
</dbReference>
<evidence type="ECO:0008006" key="12">
    <source>
        <dbReference type="Google" id="ProtNLM"/>
    </source>
</evidence>
<dbReference type="Proteomes" id="UP001620626">
    <property type="component" value="Unassembled WGS sequence"/>
</dbReference>
<feature type="region of interest" description="Disordered" evidence="7">
    <location>
        <begin position="764"/>
        <end position="786"/>
    </location>
</feature>
<gene>
    <name evidence="10" type="ORF">niasHT_023379</name>
</gene>
<dbReference type="InterPro" id="IPR003599">
    <property type="entry name" value="Ig_sub"/>
</dbReference>
<evidence type="ECO:0000256" key="5">
    <source>
        <dbReference type="ARBA" id="ARBA00023157"/>
    </source>
</evidence>
<dbReference type="GO" id="GO:0009653">
    <property type="term" value="P:anatomical structure morphogenesis"/>
    <property type="evidence" value="ECO:0007669"/>
    <property type="project" value="UniProtKB-ARBA"/>
</dbReference>
<dbReference type="SUPFAM" id="SSF82895">
    <property type="entry name" value="TSP-1 type 1 repeat"/>
    <property type="match status" value="7"/>
</dbReference>
<dbReference type="InterPro" id="IPR013098">
    <property type="entry name" value="Ig_I-set"/>
</dbReference>
<dbReference type="GO" id="GO:0005576">
    <property type="term" value="C:extracellular region"/>
    <property type="evidence" value="ECO:0007669"/>
    <property type="project" value="UniProtKB-SubCell"/>
</dbReference>
<dbReference type="SMART" id="SM00408">
    <property type="entry name" value="IGc2"/>
    <property type="match status" value="1"/>
</dbReference>
<evidence type="ECO:0000256" key="2">
    <source>
        <dbReference type="ARBA" id="ARBA00022525"/>
    </source>
</evidence>
<feature type="disulfide bond" evidence="6">
    <location>
        <begin position="103"/>
        <end position="108"/>
    </location>
</feature>
<feature type="compositionally biased region" description="Basic and acidic residues" evidence="7">
    <location>
        <begin position="881"/>
        <end position="896"/>
    </location>
</feature>
<feature type="region of interest" description="Disordered" evidence="7">
    <location>
        <begin position="1126"/>
        <end position="1175"/>
    </location>
</feature>
<dbReference type="InterPro" id="IPR036179">
    <property type="entry name" value="Ig-like_dom_sf"/>
</dbReference>
<protein>
    <recommendedName>
        <fullName evidence="12">Ig-like domain-containing protein</fullName>
    </recommendedName>
</protein>
<dbReference type="Gene3D" id="2.20.100.10">
    <property type="entry name" value="Thrombospondin type-1 (TSP1) repeat"/>
    <property type="match status" value="8"/>
</dbReference>
<feature type="region of interest" description="Disordered" evidence="7">
    <location>
        <begin position="1198"/>
        <end position="1224"/>
    </location>
</feature>
<evidence type="ECO:0000259" key="9">
    <source>
        <dbReference type="PROSITE" id="PS50900"/>
    </source>
</evidence>
<evidence type="ECO:0000256" key="3">
    <source>
        <dbReference type="ARBA" id="ARBA00022729"/>
    </source>
</evidence>
<dbReference type="PANTHER" id="PTHR13723">
    <property type="entry name" value="ADAMTS A DISINTEGRIN AND METALLOPROTEASE WITH THROMBOSPONDIN MOTIFS PROTEASE"/>
    <property type="match status" value="1"/>
</dbReference>
<dbReference type="PRINTS" id="PR01857">
    <property type="entry name" value="ADAMTSFAMILY"/>
</dbReference>
<proteinExistence type="predicted"/>
<keyword evidence="11" id="KW-1185">Reference proteome</keyword>
<sequence length="1413" mass="155643">MVANYEHSDSDGRPTDRKHRNEIGAFQPFDNAVPKHWHVPSSPSHLSRPSSASFEKETEEQFDQMPWHLLAHHAALGWSQWSEWSACTRKCGGEGMQFQLRRCLDMYCSGPSSRHRICAEKPCPPNDSSFSTHSAVAIECALRSSPENELLPVTSIQNCSALHCVSRRNGTVHTFGMALRDGTKCHLSHGLPTVEAVCLHGKCRSVGCDGIVGSSAREDQCGVCAGDGSSCADELFQWRDTGHFSPCDKTCGPNSIRVSVSVCVNIHTERVVPERMCADRVRPRPQIRRCEHIVCPANHSMKPKIRHQWFAGEWADCSATCGTGQQRREVFCVERVDANVDRRVNAQHCLSSQKPVDVRKCSSAACPEWWAGEWGACSASCGRGVRRRTVKCLRAGDEQFHEFHCSGKKPVLEQECWSGISCAGGMEEEPKQLMSYSEGPSAGAEDGGLTRPFFIVSAWGECSASCGPGIRSRLVECMAGAGGTLRLPDYECQDQQKPAQFQPCHLAPCPIKATPAQSAIRSLSKPFGGEPNRNGTSTIFRWEHGDWTKCSASCSGGKQRSPVICVDTIRRVTVAWTNCEDGAAAGQKPQELVRTCNRYACTPDWEIGPWSACSHACGGGLRTRRVRCVRTASGSSAATATLLVLPDGQCPRVRPGDEEPCGVVDCAPEWLAGNWGQCSASCGTDGEQRRVLRCVRRDALGDVRPLDDARCTDAQKPLSVRLCSLGPCPDSMETFSYSSEGGGGDGGGARFFAAAPTAMSFSLSKDEPLSEADDEAAAAETSSSERKHRKLTLKVGGFANLYEGTSVKVKCPLKGGGDRRRIVWTKDDRRVENSPRLKVSANGALRIFHATLSDAGVYACRTADGRAQGNVTLRFKPHQQHKAEKIPSTENRTKQQRKGIELLQRVRDSLMRLGPAGRALLQRMSSITDPGQIRLDYGTSGWADCHQAQCGHGEGVQVRLLKCQLNVDGTATDALAVDENICEAFGVPRPAAARPCADERCPRWVTGPWSDCAASRCVRHGTALMRRDVRCAFRNGTLATAAALCDRRARPKLKRECVNANCSAEWRPSVWGRCSKMCGDGGVQMRLLRCVWHGTRKPAGRNCEPAQRPITIRACESQHVLVPCDDASSEEQEGMNVRTSTSNKNMIGRGRTQSETVHGKHGRDRDAEESGREKVPAEMKLKFVPKTSADGAIDGELLGEENEQETEEEKPTEGADLSGEKPVSSIWREEKPTAEEQKLFQGLFQKEKPIQNDPWEEKPFPTGWREEKPLQEAVLREEKQFSNAVREGKPFPTVWTEEKPLLSEERLTYDNGRRLRDVGGLAKASPANTGAGWQQRRRLYGWRPSAHFGATAENGQMRRLLQNLPPSAALRQLCEDQSRFCDILRLFHTCDQPHVRARCCFSCRRFGNRTRNV</sequence>
<evidence type="ECO:0000256" key="4">
    <source>
        <dbReference type="ARBA" id="ARBA00022737"/>
    </source>
</evidence>
<evidence type="ECO:0000256" key="7">
    <source>
        <dbReference type="SAM" id="MobiDB-lite"/>
    </source>
</evidence>
<dbReference type="PROSITE" id="PS50092">
    <property type="entry name" value="TSP1"/>
    <property type="match status" value="7"/>
</dbReference>
<dbReference type="InterPro" id="IPR000884">
    <property type="entry name" value="TSP1_rpt"/>
</dbReference>
<dbReference type="FunFam" id="2.20.100.10:FF:000005">
    <property type="entry name" value="ADAM metallopeptidase with thrombospondin type 1 motif 9"/>
    <property type="match status" value="2"/>
</dbReference>
<evidence type="ECO:0000256" key="1">
    <source>
        <dbReference type="ARBA" id="ARBA00004613"/>
    </source>
</evidence>
<dbReference type="SUPFAM" id="SSF48726">
    <property type="entry name" value="Immunoglobulin"/>
    <property type="match status" value="1"/>
</dbReference>
<evidence type="ECO:0000256" key="6">
    <source>
        <dbReference type="PIRSR" id="PIRSR613273-3"/>
    </source>
</evidence>
<comment type="caution">
    <text evidence="10">The sequence shown here is derived from an EMBL/GenBank/DDBJ whole genome shotgun (WGS) entry which is preliminary data.</text>
</comment>
<dbReference type="EMBL" id="JBICBT010000839">
    <property type="protein sequence ID" value="KAL3097579.1"/>
    <property type="molecule type" value="Genomic_DNA"/>
</dbReference>
<dbReference type="SMART" id="SM00209">
    <property type="entry name" value="TSP1"/>
    <property type="match status" value="10"/>
</dbReference>
<feature type="compositionally biased region" description="Acidic residues" evidence="7">
    <location>
        <begin position="1198"/>
        <end position="1210"/>
    </location>
</feature>
<organism evidence="10 11">
    <name type="scientific">Heterodera trifolii</name>
    <dbReference type="NCBI Taxonomy" id="157864"/>
    <lineage>
        <taxon>Eukaryota</taxon>
        <taxon>Metazoa</taxon>
        <taxon>Ecdysozoa</taxon>
        <taxon>Nematoda</taxon>
        <taxon>Chromadorea</taxon>
        <taxon>Rhabditida</taxon>
        <taxon>Tylenchina</taxon>
        <taxon>Tylenchomorpha</taxon>
        <taxon>Tylenchoidea</taxon>
        <taxon>Heteroderidae</taxon>
        <taxon>Heteroderinae</taxon>
        <taxon>Heterodera</taxon>
    </lineage>
</organism>
<dbReference type="SMART" id="SM00409">
    <property type="entry name" value="IG"/>
    <property type="match status" value="1"/>
</dbReference>
<evidence type="ECO:0000259" key="8">
    <source>
        <dbReference type="PROSITE" id="PS50835"/>
    </source>
</evidence>
<feature type="compositionally biased region" description="Basic and acidic residues" evidence="7">
    <location>
        <begin position="1"/>
        <end position="22"/>
    </location>
</feature>
<feature type="compositionally biased region" description="Basic and acidic residues" evidence="7">
    <location>
        <begin position="1163"/>
        <end position="1175"/>
    </location>
</feature>
<keyword evidence="3" id="KW-0732">Signal</keyword>
<dbReference type="InterPro" id="IPR036383">
    <property type="entry name" value="TSP1_rpt_sf"/>
</dbReference>
<feature type="compositionally biased region" description="Low complexity" evidence="7">
    <location>
        <begin position="40"/>
        <end position="53"/>
    </location>
</feature>
<keyword evidence="2" id="KW-0964">Secreted</keyword>
<name>A0ABD2K447_9BILA</name>